<dbReference type="SUPFAM" id="SSF55174">
    <property type="entry name" value="Alpha-L RNA-binding motif"/>
    <property type="match status" value="1"/>
</dbReference>
<feature type="domain" description="RNA-binding S4" evidence="2">
    <location>
        <begin position="185"/>
        <end position="242"/>
    </location>
</feature>
<dbReference type="Gene3D" id="3.30.1370.160">
    <property type="match status" value="1"/>
</dbReference>
<keyword evidence="1" id="KW-0694">RNA-binding</keyword>
<dbReference type="STRING" id="1114972.FD35_GL002274"/>
<dbReference type="RefSeq" id="WP_017262818.1">
    <property type="nucleotide sequence ID" value="NZ_AUAW01000006.1"/>
</dbReference>
<dbReference type="InterPro" id="IPR002942">
    <property type="entry name" value="S4_RNA-bd"/>
</dbReference>
<dbReference type="PATRIC" id="fig|1114972.6.peg.2330"/>
<evidence type="ECO:0000259" key="2">
    <source>
        <dbReference type="SMART" id="SM00363"/>
    </source>
</evidence>
<reference evidence="3 4" key="1">
    <citation type="journal article" date="2015" name="Genome Announc.">
        <title>Expanding the biotechnology potential of lactobacilli through comparative genomics of 213 strains and associated genera.</title>
        <authorList>
            <person name="Sun Z."/>
            <person name="Harris H.M."/>
            <person name="McCann A."/>
            <person name="Guo C."/>
            <person name="Argimon S."/>
            <person name="Zhang W."/>
            <person name="Yang X."/>
            <person name="Jeffery I.B."/>
            <person name="Cooney J.C."/>
            <person name="Kagawa T.F."/>
            <person name="Liu W."/>
            <person name="Song Y."/>
            <person name="Salvetti E."/>
            <person name="Wrobel A."/>
            <person name="Rasinkangas P."/>
            <person name="Parkhill J."/>
            <person name="Rea M.C."/>
            <person name="O'Sullivan O."/>
            <person name="Ritari J."/>
            <person name="Douillard F.P."/>
            <person name="Paul Ross R."/>
            <person name="Yang R."/>
            <person name="Briner A.E."/>
            <person name="Felis G.E."/>
            <person name="de Vos W.M."/>
            <person name="Barrangou R."/>
            <person name="Klaenhammer T.R."/>
            <person name="Caufield P.W."/>
            <person name="Cui Y."/>
            <person name="Zhang H."/>
            <person name="O'Toole P.W."/>
        </authorList>
    </citation>
    <scope>NUCLEOTIDE SEQUENCE [LARGE SCALE GENOMIC DNA]</scope>
    <source>
        <strain evidence="3 4">DSM 15814</strain>
    </source>
</reference>
<dbReference type="PROSITE" id="PS50889">
    <property type="entry name" value="S4"/>
    <property type="match status" value="1"/>
</dbReference>
<evidence type="ECO:0000313" key="3">
    <source>
        <dbReference type="EMBL" id="KRL56229.1"/>
    </source>
</evidence>
<dbReference type="PANTHER" id="PTHR13633">
    <property type="entry name" value="MITOCHONDRIAL TRANSCRIPTION RESCUE FACTOR 1"/>
    <property type="match status" value="1"/>
</dbReference>
<dbReference type="InterPro" id="IPR036986">
    <property type="entry name" value="S4_RNA-bd_sf"/>
</dbReference>
<dbReference type="EMBL" id="AZFF01000005">
    <property type="protein sequence ID" value="KRL56229.1"/>
    <property type="molecule type" value="Genomic_DNA"/>
</dbReference>
<name>A0A0R1RQL8_9LACO</name>
<dbReference type="Gene3D" id="3.10.290.10">
    <property type="entry name" value="RNA-binding S4 domain"/>
    <property type="match status" value="1"/>
</dbReference>
<dbReference type="AlphaFoldDB" id="A0A0R1RQL8"/>
<accession>A0A0R1RQL8</accession>
<dbReference type="CDD" id="cd00165">
    <property type="entry name" value="S4"/>
    <property type="match status" value="1"/>
</dbReference>
<gene>
    <name evidence="3" type="ORF">FD35_GL002274</name>
</gene>
<evidence type="ECO:0000313" key="4">
    <source>
        <dbReference type="Proteomes" id="UP000051999"/>
    </source>
</evidence>
<dbReference type="SMART" id="SM00363">
    <property type="entry name" value="S4"/>
    <property type="match status" value="1"/>
</dbReference>
<dbReference type="GO" id="GO:0003723">
    <property type="term" value="F:RNA binding"/>
    <property type="evidence" value="ECO:0007669"/>
    <property type="project" value="UniProtKB-KW"/>
</dbReference>
<sequence>MDVQENINQHFRPEEAPFITEAETWIATAVSQYRPYLTGFLNPRQIYILQTLVNGQDGVRVHFNGGYSLAEQQRALVYPDYYVPQTTDFELQLFEIVYPTKFAELHHSQILGTLANLGIDSTIFGDIVSDNGIWQVFVAENMASFFKLQVDHIGKIKVHLSERALTDVVLPKIDWEQASGLVASLRLDAVVAEGFNLSRNRVKSIIENGDVRLNWMTNQHPDAALGAGDMISVRHFGRVRLDAVNGKTRKDKIKIDLSVVRS</sequence>
<evidence type="ECO:0000256" key="1">
    <source>
        <dbReference type="PROSITE-ProRule" id="PRU00182"/>
    </source>
</evidence>
<organism evidence="3 4">
    <name type="scientific">Furfurilactobacillus rossiae DSM 15814</name>
    <dbReference type="NCBI Taxonomy" id="1114972"/>
    <lineage>
        <taxon>Bacteria</taxon>
        <taxon>Bacillati</taxon>
        <taxon>Bacillota</taxon>
        <taxon>Bacilli</taxon>
        <taxon>Lactobacillales</taxon>
        <taxon>Lactobacillaceae</taxon>
        <taxon>Furfurilactobacillus</taxon>
    </lineage>
</organism>
<dbReference type="Pfam" id="PF17774">
    <property type="entry name" value="YlmH_RBD"/>
    <property type="match status" value="1"/>
</dbReference>
<dbReference type="InterPro" id="IPR040591">
    <property type="entry name" value="RqcP2_RBD"/>
</dbReference>
<comment type="caution">
    <text evidence="3">The sequence shown here is derived from an EMBL/GenBank/DDBJ whole genome shotgun (WGS) entry which is preliminary data.</text>
</comment>
<dbReference type="PANTHER" id="PTHR13633:SF3">
    <property type="entry name" value="MITOCHONDRIAL TRANSCRIPTION RESCUE FACTOR 1"/>
    <property type="match status" value="1"/>
</dbReference>
<protein>
    <submittedName>
        <fullName evidence="3">S4 domain protein</fullName>
    </submittedName>
</protein>
<dbReference type="OrthoDB" id="9812787at2"/>
<dbReference type="Gene3D" id="3.30.70.330">
    <property type="match status" value="1"/>
</dbReference>
<proteinExistence type="predicted"/>
<dbReference type="eggNOG" id="COG2302">
    <property type="taxonomic scope" value="Bacteria"/>
</dbReference>
<dbReference type="Proteomes" id="UP000051999">
    <property type="component" value="Unassembled WGS sequence"/>
</dbReference>
<keyword evidence="4" id="KW-1185">Reference proteome</keyword>
<dbReference type="InterPro" id="IPR012677">
    <property type="entry name" value="Nucleotide-bd_a/b_plait_sf"/>
</dbReference>